<dbReference type="OrthoDB" id="5986829at2759"/>
<feature type="region of interest" description="Disordered" evidence="1">
    <location>
        <begin position="22"/>
        <end position="63"/>
    </location>
</feature>
<comment type="caution">
    <text evidence="2">The sequence shown here is derived from an EMBL/GenBank/DDBJ whole genome shotgun (WGS) entry which is preliminary data.</text>
</comment>
<sequence length="360" mass="40163">MCSQRYPCIEVPGTPTTFQVPSPHDFGLSPSPSSAATSASFQVPTQHMPSSSRTPTALSRATKQSGEIRKVFLAELESDSGNPIPIATAYLKLTPVKCIVVDVSQLSKEYLNIEDDLVIVDKYAFEILDNPSTRGPEFWGKGTMKICLPKGRIRAHETEKSQVDVQRGGSGGESLPDGYYELCSYQTGVIAKVALKEVESCNFLPVMIGLRSCHSCGQMVDWRLFDHDLKLRGDFLAETSRDEEKIFYAIDRNWTGASISYAHILRDSDGNAMTVCLDETVTITKTTYKISVETYNEIQEIAQEFEDSLRRALVPPHADDNYEDGDEEATSEPVEAEETFAHQDRRQRRGRPSRYNDIIA</sequence>
<gene>
    <name evidence="2" type="ORF">AWC38_SpisGene22321</name>
</gene>
<proteinExistence type="predicted"/>
<evidence type="ECO:0000313" key="2">
    <source>
        <dbReference type="EMBL" id="PFX13583.1"/>
    </source>
</evidence>
<reference evidence="3" key="1">
    <citation type="journal article" date="2017" name="bioRxiv">
        <title>Comparative analysis of the genomes of Stylophora pistillata and Acropora digitifera provides evidence for extensive differences between species of corals.</title>
        <authorList>
            <person name="Voolstra C.R."/>
            <person name="Li Y."/>
            <person name="Liew Y.J."/>
            <person name="Baumgarten S."/>
            <person name="Zoccola D."/>
            <person name="Flot J.-F."/>
            <person name="Tambutte S."/>
            <person name="Allemand D."/>
            <person name="Aranda M."/>
        </authorList>
    </citation>
    <scope>NUCLEOTIDE SEQUENCE [LARGE SCALE GENOMIC DNA]</scope>
</reference>
<dbReference type="Proteomes" id="UP000225706">
    <property type="component" value="Unassembled WGS sequence"/>
</dbReference>
<dbReference type="AlphaFoldDB" id="A0A2B4R9U8"/>
<accession>A0A2B4R9U8</accession>
<feature type="compositionally biased region" description="Low complexity" evidence="1">
    <location>
        <begin position="29"/>
        <end position="40"/>
    </location>
</feature>
<evidence type="ECO:0000313" key="3">
    <source>
        <dbReference type="Proteomes" id="UP000225706"/>
    </source>
</evidence>
<feature type="compositionally biased region" description="Polar residues" evidence="1">
    <location>
        <begin position="41"/>
        <end position="63"/>
    </location>
</feature>
<keyword evidence="3" id="KW-1185">Reference proteome</keyword>
<evidence type="ECO:0000256" key="1">
    <source>
        <dbReference type="SAM" id="MobiDB-lite"/>
    </source>
</evidence>
<organism evidence="2 3">
    <name type="scientific">Stylophora pistillata</name>
    <name type="common">Smooth cauliflower coral</name>
    <dbReference type="NCBI Taxonomy" id="50429"/>
    <lineage>
        <taxon>Eukaryota</taxon>
        <taxon>Metazoa</taxon>
        <taxon>Cnidaria</taxon>
        <taxon>Anthozoa</taxon>
        <taxon>Hexacorallia</taxon>
        <taxon>Scleractinia</taxon>
        <taxon>Astrocoeniina</taxon>
        <taxon>Pocilloporidae</taxon>
        <taxon>Stylophora</taxon>
    </lineage>
</organism>
<feature type="compositionally biased region" description="Acidic residues" evidence="1">
    <location>
        <begin position="321"/>
        <end position="338"/>
    </location>
</feature>
<name>A0A2B4R9U8_STYPI</name>
<protein>
    <submittedName>
        <fullName evidence="2">Uncharacterized protein</fullName>
    </submittedName>
</protein>
<dbReference type="EMBL" id="LSMT01000940">
    <property type="protein sequence ID" value="PFX13583.1"/>
    <property type="molecule type" value="Genomic_DNA"/>
</dbReference>
<feature type="region of interest" description="Disordered" evidence="1">
    <location>
        <begin position="315"/>
        <end position="360"/>
    </location>
</feature>